<dbReference type="AlphaFoldDB" id="A0AAT9PDX2"/>
<dbReference type="Pfam" id="PF06902">
    <property type="entry name" value="Fer4_19"/>
    <property type="match status" value="1"/>
</dbReference>
<feature type="domain" description="Iron-binding zinc finger CDGSH type" evidence="5">
    <location>
        <begin position="91"/>
        <end position="135"/>
    </location>
</feature>
<evidence type="ECO:0000256" key="1">
    <source>
        <dbReference type="ARBA" id="ARBA00022714"/>
    </source>
</evidence>
<dbReference type="GO" id="GO:0051537">
    <property type="term" value="F:2 iron, 2 sulfur cluster binding"/>
    <property type="evidence" value="ECO:0007669"/>
    <property type="project" value="UniProtKB-KW"/>
</dbReference>
<dbReference type="InterPro" id="IPR052950">
    <property type="entry name" value="CISD"/>
</dbReference>
<evidence type="ECO:0000259" key="5">
    <source>
        <dbReference type="SMART" id="SM00704"/>
    </source>
</evidence>
<evidence type="ECO:0000256" key="2">
    <source>
        <dbReference type="ARBA" id="ARBA00022723"/>
    </source>
</evidence>
<dbReference type="PANTHER" id="PTHR46491:SF3">
    <property type="entry name" value="CDGSH IRON-SULFUR DOMAIN-CONTAINING PROTEIN 3, MITOCHONDRIAL"/>
    <property type="match status" value="1"/>
</dbReference>
<dbReference type="Proteomes" id="UP000829560">
    <property type="component" value="Chromosome"/>
</dbReference>
<evidence type="ECO:0000256" key="3">
    <source>
        <dbReference type="ARBA" id="ARBA00023004"/>
    </source>
</evidence>
<dbReference type="GO" id="GO:0046872">
    <property type="term" value="F:metal ion binding"/>
    <property type="evidence" value="ECO:0007669"/>
    <property type="project" value="UniProtKB-KW"/>
</dbReference>
<dbReference type="RefSeq" id="WP_338412280.1">
    <property type="nucleotide sequence ID" value="NZ_CP093310.2"/>
</dbReference>
<name>A0AAT9PDX2_9GAMM</name>
<dbReference type="Gene3D" id="3.40.5.90">
    <property type="entry name" value="CDGSH iron-sulfur domain, mitoNEET-type"/>
    <property type="match status" value="2"/>
</dbReference>
<dbReference type="Pfam" id="PF09360">
    <property type="entry name" value="zf-CDGSH"/>
    <property type="match status" value="2"/>
</dbReference>
<dbReference type="KEGG" id="prae:MN210_15315"/>
<dbReference type="InterPro" id="IPR018967">
    <property type="entry name" value="FeS-contain_CDGSH-typ"/>
</dbReference>
<feature type="domain" description="Iron-binding zinc finger CDGSH type" evidence="5">
    <location>
        <begin position="181"/>
        <end position="214"/>
    </location>
</feature>
<reference evidence="6" key="1">
    <citation type="submission" date="2024-03" db="EMBL/GenBank/DDBJ databases">
        <title>Psychrobacter raelis sp. nov. isolated from a dog with peritonitis.</title>
        <authorList>
            <person name="Schiavone A."/>
            <person name="Manzulli V."/>
            <person name="Camarda A."/>
            <person name="Cafiero M.A."/>
            <person name="Vasco I."/>
            <person name="Marino L."/>
            <person name="Pennuzzi G."/>
            <person name="Serrecchia L."/>
            <person name="Galante D."/>
            <person name="Pugliese N."/>
        </authorList>
    </citation>
    <scope>NUCLEOTIDE SEQUENCE</scope>
    <source>
        <strain evidence="6">PraFG1</strain>
    </source>
</reference>
<accession>A0AAT9PDX2</accession>
<dbReference type="SMART" id="SM00704">
    <property type="entry name" value="ZnF_CDGSH"/>
    <property type="match status" value="2"/>
</dbReference>
<keyword evidence="7" id="KW-1185">Reference proteome</keyword>
<dbReference type="EMBL" id="CP093310">
    <property type="protein sequence ID" value="UNK05269.2"/>
    <property type="molecule type" value="Genomic_DNA"/>
</dbReference>
<dbReference type="GO" id="GO:0005737">
    <property type="term" value="C:cytoplasm"/>
    <property type="evidence" value="ECO:0007669"/>
    <property type="project" value="UniProtKB-ARBA"/>
</dbReference>
<organism evidence="6 7">
    <name type="scientific">Psychrobacter raelei</name>
    <dbReference type="NCBI Taxonomy" id="2565531"/>
    <lineage>
        <taxon>Bacteria</taxon>
        <taxon>Pseudomonadati</taxon>
        <taxon>Pseudomonadota</taxon>
        <taxon>Gammaproteobacteria</taxon>
        <taxon>Moraxellales</taxon>
        <taxon>Moraxellaceae</taxon>
        <taxon>Psychrobacter</taxon>
    </lineage>
</organism>
<dbReference type="InterPro" id="IPR042216">
    <property type="entry name" value="MitoNEET_CISD"/>
</dbReference>
<keyword evidence="2" id="KW-0479">Metal-binding</keyword>
<dbReference type="InterPro" id="IPR010693">
    <property type="entry name" value="Divergent_4Fe-4S_mono-cluster"/>
</dbReference>
<evidence type="ECO:0000256" key="4">
    <source>
        <dbReference type="ARBA" id="ARBA00023014"/>
    </source>
</evidence>
<evidence type="ECO:0000313" key="6">
    <source>
        <dbReference type="EMBL" id="UNK05269.2"/>
    </source>
</evidence>
<keyword evidence="4" id="KW-0411">Iron-sulfur</keyword>
<evidence type="ECO:0000313" key="7">
    <source>
        <dbReference type="Proteomes" id="UP000829560"/>
    </source>
</evidence>
<keyword evidence="1" id="KW-0001">2Fe-2S</keyword>
<sequence>MDNNKEVVKSDNATVTFDSNRCIHSRNCVLGRPDVFVPNVDGEWIHPENASPDELLEIAHNCPSGAIQVYHPDGTPMETAPKVNTIRVTENGPSYIHAKHSVQGEDNGTRMVLCRCGHSKQKPYCDGSHKEVNFEATGEPASVEIKLPEVKDASGSELRIEPMKNGPNFIYGNVEVVTGTGRTITRDTEVHLCRCGHSAHKPFCDSTHVKVGFEADGFVPEKK</sequence>
<gene>
    <name evidence="6" type="ORF">MN210_15315</name>
</gene>
<dbReference type="PANTHER" id="PTHR46491">
    <property type="entry name" value="CDGSH IRON SULFUR DOMAIN PROTEIN HOMOLOG"/>
    <property type="match status" value="1"/>
</dbReference>
<proteinExistence type="predicted"/>
<keyword evidence="3" id="KW-0408">Iron</keyword>
<dbReference type="Gene3D" id="3.30.70.20">
    <property type="match status" value="1"/>
</dbReference>
<protein>
    <submittedName>
        <fullName evidence="6">CDGSH iron-sulfur domain-containing protein</fullName>
    </submittedName>
</protein>